<sequence>MLSLRGCTFSTLSPPLPITALSMTTNTSALLRTKRARFEVPASTSKQPLCWDDLPSQIITTINQLNAEATTTPQLHNQGSHACVCLITSRVVHTTHRLTYTLTVTQNPVVAMGDRGVSARVWHALSQVVQENDDS</sequence>
<reference evidence="1" key="1">
    <citation type="submission" date="2025-08" db="UniProtKB">
        <authorList>
            <consortium name="Ensembl"/>
        </authorList>
    </citation>
    <scope>IDENTIFICATION</scope>
</reference>
<dbReference type="Proteomes" id="UP000261340">
    <property type="component" value="Unplaced"/>
</dbReference>
<accession>A0A3Q0QP26</accession>
<protein>
    <submittedName>
        <fullName evidence="1">Uncharacterized protein</fullName>
    </submittedName>
</protein>
<name>A0A3Q0QP26_AMPCI</name>
<evidence type="ECO:0000313" key="1">
    <source>
        <dbReference type="Ensembl" id="ENSACIP00000000714.1"/>
    </source>
</evidence>
<keyword evidence="2" id="KW-1185">Reference proteome</keyword>
<organism evidence="1 2">
    <name type="scientific">Amphilophus citrinellus</name>
    <name type="common">Midas cichlid</name>
    <name type="synonym">Cichlasoma citrinellum</name>
    <dbReference type="NCBI Taxonomy" id="61819"/>
    <lineage>
        <taxon>Eukaryota</taxon>
        <taxon>Metazoa</taxon>
        <taxon>Chordata</taxon>
        <taxon>Craniata</taxon>
        <taxon>Vertebrata</taxon>
        <taxon>Euteleostomi</taxon>
        <taxon>Actinopterygii</taxon>
        <taxon>Neopterygii</taxon>
        <taxon>Teleostei</taxon>
        <taxon>Neoteleostei</taxon>
        <taxon>Acanthomorphata</taxon>
        <taxon>Ovalentaria</taxon>
        <taxon>Cichlomorphae</taxon>
        <taxon>Cichliformes</taxon>
        <taxon>Cichlidae</taxon>
        <taxon>New World cichlids</taxon>
        <taxon>Cichlasomatinae</taxon>
        <taxon>Heroini</taxon>
        <taxon>Amphilophus</taxon>
    </lineage>
</organism>
<dbReference type="AlphaFoldDB" id="A0A3Q0QP26"/>
<evidence type="ECO:0000313" key="2">
    <source>
        <dbReference type="Proteomes" id="UP000261340"/>
    </source>
</evidence>
<dbReference type="GeneTree" id="ENSGT00940000182393"/>
<reference evidence="1" key="2">
    <citation type="submission" date="2025-09" db="UniProtKB">
        <authorList>
            <consortium name="Ensembl"/>
        </authorList>
    </citation>
    <scope>IDENTIFICATION</scope>
</reference>
<dbReference type="Ensembl" id="ENSACIT00000000744.1">
    <property type="protein sequence ID" value="ENSACIP00000000714.1"/>
    <property type="gene ID" value="ENSACIG00000000629.1"/>
</dbReference>
<proteinExistence type="predicted"/>